<gene>
    <name evidence="1" type="ORF">HMPREF0078_0656</name>
</gene>
<name>C7HTQ5_9FIRM</name>
<evidence type="ECO:0000313" key="2">
    <source>
        <dbReference type="Proteomes" id="UP000003821"/>
    </source>
</evidence>
<keyword evidence="2" id="KW-1185">Reference proteome</keyword>
<dbReference type="HOGENOM" id="CLU_3113962_0_0_9"/>
<proteinExistence type="predicted"/>
<evidence type="ECO:0000313" key="1">
    <source>
        <dbReference type="EMBL" id="EEU12936.1"/>
    </source>
</evidence>
<reference evidence="1 2" key="1">
    <citation type="submission" date="2009-08" db="EMBL/GenBank/DDBJ databases">
        <authorList>
            <person name="Muzny D."/>
            <person name="Qin X."/>
            <person name="Deng J."/>
            <person name="Jiang H."/>
            <person name="Liu Y."/>
            <person name="Qu J."/>
            <person name="Song X.-Z."/>
            <person name="Zhang L."/>
            <person name="Thornton R."/>
            <person name="Coyle M."/>
            <person name="Francisco L."/>
            <person name="Jackson L."/>
            <person name="Javaid M."/>
            <person name="Korchina V."/>
            <person name="Kovar C."/>
            <person name="Mata R."/>
            <person name="Mathew T."/>
            <person name="Ngo R."/>
            <person name="Nguyen L."/>
            <person name="Nguyen N."/>
            <person name="Okwuonu G."/>
            <person name="Ongeri F."/>
            <person name="Pham C."/>
            <person name="Simmons D."/>
            <person name="Wilczek-Boney K."/>
            <person name="Hale W."/>
            <person name="Jakkamsetti A."/>
            <person name="Pham P."/>
            <person name="Ruth R."/>
            <person name="San Lucas F."/>
            <person name="Warren J."/>
            <person name="Zhang J."/>
            <person name="Zhao Z."/>
            <person name="Zhou C."/>
            <person name="Zhu D."/>
            <person name="Lee S."/>
            <person name="Bess C."/>
            <person name="Blankenburg K."/>
            <person name="Forbes L."/>
            <person name="Fu Q."/>
            <person name="Gubbala S."/>
            <person name="Hirani K."/>
            <person name="Jayaseelan J.C."/>
            <person name="Lara F."/>
            <person name="Munidasa M."/>
            <person name="Palculict T."/>
            <person name="Patil S."/>
            <person name="Pu L.-L."/>
            <person name="Saada N."/>
            <person name="Tang L."/>
            <person name="Weissenberger G."/>
            <person name="Zhu Y."/>
            <person name="Hemphill L."/>
            <person name="Shang Y."/>
            <person name="Youmans B."/>
            <person name="Ayvaz T."/>
            <person name="Ross M."/>
            <person name="Santibanez J."/>
            <person name="Aqrawi P."/>
            <person name="Gross S."/>
            <person name="Joshi V."/>
            <person name="Fowler G."/>
            <person name="Nazareth L."/>
            <person name="Reid J."/>
            <person name="Worley K."/>
            <person name="Petrosino J."/>
            <person name="Highlander S."/>
            <person name="Gibbs R."/>
            <person name="Gibbs R."/>
        </authorList>
    </citation>
    <scope>NUCLEOTIDE SEQUENCE [LARGE SCALE GENOMIC DNA]</scope>
    <source>
        <strain evidence="1 2">ATCC 51170</strain>
    </source>
</reference>
<dbReference type="EMBL" id="ACXU01000009">
    <property type="protein sequence ID" value="EEU12936.1"/>
    <property type="molecule type" value="Genomic_DNA"/>
</dbReference>
<accession>C7HTQ5</accession>
<protein>
    <submittedName>
        <fullName evidence="1">Uncharacterized protein</fullName>
    </submittedName>
</protein>
<dbReference type="AlphaFoldDB" id="C7HTQ5"/>
<comment type="caution">
    <text evidence="1">The sequence shown here is derived from an EMBL/GenBank/DDBJ whole genome shotgun (WGS) entry which is preliminary data.</text>
</comment>
<dbReference type="Proteomes" id="UP000003821">
    <property type="component" value="Unassembled WGS sequence"/>
</dbReference>
<organism evidence="1 2">
    <name type="scientific">Anaerococcus vaginalis ATCC 51170</name>
    <dbReference type="NCBI Taxonomy" id="655811"/>
    <lineage>
        <taxon>Bacteria</taxon>
        <taxon>Bacillati</taxon>
        <taxon>Bacillota</taxon>
        <taxon>Tissierellia</taxon>
        <taxon>Tissierellales</taxon>
        <taxon>Peptoniphilaceae</taxon>
        <taxon>Anaerococcus</taxon>
    </lineage>
</organism>
<sequence>MLKEFYGFYNDNREMTTHSESHSCYYQRSSIAYIQSRKSKYLVGGALNVE</sequence>